<evidence type="ECO:0000313" key="5">
    <source>
        <dbReference type="EMBL" id="RFM31329.1"/>
    </source>
</evidence>
<evidence type="ECO:0000256" key="2">
    <source>
        <dbReference type="SAM" id="Phobius"/>
    </source>
</evidence>
<keyword evidence="2" id="KW-0472">Membrane</keyword>
<proteinExistence type="predicted"/>
<accession>A0A3E1NTQ6</accession>
<dbReference type="Pfam" id="PF07495">
    <property type="entry name" value="Y_Y_Y"/>
    <property type="match status" value="1"/>
</dbReference>
<feature type="transmembrane region" description="Helical" evidence="2">
    <location>
        <begin position="787"/>
        <end position="805"/>
    </location>
</feature>
<dbReference type="InterPro" id="IPR011044">
    <property type="entry name" value="Quino_amine_DH_bsu"/>
</dbReference>
<dbReference type="AlphaFoldDB" id="A0A3E1NTQ6"/>
<organism evidence="5 6">
    <name type="scientific">Chitinophaga silvisoli</name>
    <dbReference type="NCBI Taxonomy" id="2291814"/>
    <lineage>
        <taxon>Bacteria</taxon>
        <taxon>Pseudomonadati</taxon>
        <taxon>Bacteroidota</taxon>
        <taxon>Chitinophagia</taxon>
        <taxon>Chitinophagales</taxon>
        <taxon>Chitinophagaceae</taxon>
        <taxon>Chitinophaga</taxon>
    </lineage>
</organism>
<dbReference type="OrthoDB" id="9809670at2"/>
<feature type="coiled-coil region" evidence="1">
    <location>
        <begin position="812"/>
        <end position="839"/>
    </location>
</feature>
<evidence type="ECO:0000256" key="1">
    <source>
        <dbReference type="SAM" id="Coils"/>
    </source>
</evidence>
<keyword evidence="2" id="KW-1133">Transmembrane helix</keyword>
<name>A0A3E1NTQ6_9BACT</name>
<comment type="caution">
    <text evidence="5">The sequence shown here is derived from an EMBL/GenBank/DDBJ whole genome shotgun (WGS) entry which is preliminary data.</text>
</comment>
<dbReference type="Proteomes" id="UP000261174">
    <property type="component" value="Unassembled WGS sequence"/>
</dbReference>
<dbReference type="GO" id="GO:0000155">
    <property type="term" value="F:phosphorelay sensor kinase activity"/>
    <property type="evidence" value="ECO:0007669"/>
    <property type="project" value="InterPro"/>
</dbReference>
<dbReference type="InterPro" id="IPR015943">
    <property type="entry name" value="WD40/YVTN_repeat-like_dom_sf"/>
</dbReference>
<dbReference type="Pfam" id="PF06580">
    <property type="entry name" value="His_kinase"/>
    <property type="match status" value="1"/>
</dbReference>
<dbReference type="InterPro" id="IPR050640">
    <property type="entry name" value="Bact_2-comp_sensor_kinase"/>
</dbReference>
<dbReference type="InterPro" id="IPR036890">
    <property type="entry name" value="HATPase_C_sf"/>
</dbReference>
<protein>
    <recommendedName>
        <fullName evidence="7">Signal transduction histidine kinase internal region domain-containing protein</fullName>
    </recommendedName>
</protein>
<dbReference type="InterPro" id="IPR010559">
    <property type="entry name" value="Sig_transdc_His_kin_internal"/>
</dbReference>
<dbReference type="SUPFAM" id="SSF55874">
    <property type="entry name" value="ATPase domain of HSP90 chaperone/DNA topoisomerase II/histidine kinase"/>
    <property type="match status" value="1"/>
</dbReference>
<feature type="domain" description="Signal transduction histidine kinase internal region" evidence="3">
    <location>
        <begin position="830"/>
        <end position="909"/>
    </location>
</feature>
<dbReference type="InterPro" id="IPR011110">
    <property type="entry name" value="Reg_prop"/>
</dbReference>
<dbReference type="SUPFAM" id="SSF63829">
    <property type="entry name" value="Calcium-dependent phosphotriesterase"/>
    <property type="match status" value="1"/>
</dbReference>
<keyword evidence="1" id="KW-0175">Coiled coil</keyword>
<feature type="domain" description="Two component regulator three Y" evidence="4">
    <location>
        <begin position="721"/>
        <end position="779"/>
    </location>
</feature>
<reference evidence="5 6" key="1">
    <citation type="submission" date="2018-08" db="EMBL/GenBank/DDBJ databases">
        <title>Chitinophaga sp. K20C18050901, a novel bacterium isolated from forest soil.</title>
        <authorList>
            <person name="Wang C."/>
        </authorList>
    </citation>
    <scope>NUCLEOTIDE SEQUENCE [LARGE SCALE GENOMIC DNA]</scope>
    <source>
        <strain evidence="5 6">K20C18050901</strain>
    </source>
</reference>
<dbReference type="Gene3D" id="2.130.10.10">
    <property type="entry name" value="YVTN repeat-like/Quinoprotein amine dehydrogenase"/>
    <property type="match status" value="3"/>
</dbReference>
<dbReference type="GO" id="GO:0016020">
    <property type="term" value="C:membrane"/>
    <property type="evidence" value="ECO:0007669"/>
    <property type="project" value="InterPro"/>
</dbReference>
<dbReference type="Pfam" id="PF07494">
    <property type="entry name" value="Reg_prop"/>
    <property type="match status" value="3"/>
</dbReference>
<dbReference type="InterPro" id="IPR013783">
    <property type="entry name" value="Ig-like_fold"/>
</dbReference>
<sequence>MNVKLRLVAFIYWLLAIYSFSVHAQESALSYSFRHLDLSDGLASNHVSAILQDHKGFIWIASTALQRYDGSNLITIASFDKVPGSIYYDDICLCEDKKGRIWMGAPDNIRYYDPGTSKVKVLKMDMLPVGTGNVYCSHIIQDHAGIIWVTTQEGLYRYDEEAATFVIPKEIPAPQRAEMYSAIIEDRAGNLWISGKQGIYMLSADRRHLYSKDNNPLHIPLLNTETSVKQFFIDSRERLWASGRLGDTLYCYIPAQKQLKAWPFRINKPPEGNMVTDITEDKDKQIWVATEMGGIYRYDEQAGDFHINIRANNDDDKRFHYDFEVNCFLNDRDGRLWIGSDRGLNILNPPDQAFRIMDQRDPNAKLPQAEVTGLFQDDRGNIYAGYWGKGFSWLSPSLQLKRQFLQEVPEERGLVWSFAQMPDGKVLVGQENGWLSVFDPKQGKFVAHKHKELFGDQTLMTMQPDDDSTVWIGLYKNGLVRWNPVTDSFTICQNLLNKIRHPITVMDIAGQGDSILWLATSDAGLIRYNHITQKIVSRELFPYGQLSVSNITCLNLLDDSTLVAGTEHGLWVYDIRQHTANPLLINGTLFDEWVLSLLPSGNKGLWFTTPYGFYRFNRRNFGLETFVQTGQIIDNNRKVRRRIVRLADGRLMIGASDHFVVLDTAALKVAPSPPNVTIINFRAMDSSMQLNTLYDKNAPLALNHRQNFINIEFKSLQYHHEAIRYFYQLDGVDEDWVQANGVLVARYTNLPPGNYIFRVRSMNTAGTFSSGVTTLYFNILPAFWQTTWFRLLCLLLIIACVYTYFRIRIYLIKREARRRTNIEQQIAQLEMKALRAQMNPHFIFNALNSIQTFMMKNETEQALSYLSRFARLIRNVLDNSQQNSITISQEIRMLENYIELEKLRFEDQFDCDIRVDEALDPDFTDIPTMILQPFVENAIWHGLLHKKERGMLRIIFTKEIDRVLCTIEDNGIGREKSAALRTGDGHHSRGVQITQDRLALYNKRYNLDMTFNIEDLPTGTRVNVWFPLDEE</sequence>
<dbReference type="RefSeq" id="WP_116857076.1">
    <property type="nucleotide sequence ID" value="NZ_QTJV01000015.1"/>
</dbReference>
<dbReference type="PANTHER" id="PTHR34220">
    <property type="entry name" value="SENSOR HISTIDINE KINASE YPDA"/>
    <property type="match status" value="1"/>
</dbReference>
<evidence type="ECO:0008006" key="7">
    <source>
        <dbReference type="Google" id="ProtNLM"/>
    </source>
</evidence>
<dbReference type="InterPro" id="IPR011123">
    <property type="entry name" value="Y_Y_Y"/>
</dbReference>
<evidence type="ECO:0000259" key="3">
    <source>
        <dbReference type="Pfam" id="PF06580"/>
    </source>
</evidence>
<evidence type="ECO:0000313" key="6">
    <source>
        <dbReference type="Proteomes" id="UP000261174"/>
    </source>
</evidence>
<evidence type="ECO:0000259" key="4">
    <source>
        <dbReference type="Pfam" id="PF07495"/>
    </source>
</evidence>
<gene>
    <name evidence="5" type="ORF">DXN04_29855</name>
</gene>
<dbReference type="PANTHER" id="PTHR34220:SF7">
    <property type="entry name" value="SENSOR HISTIDINE KINASE YPDA"/>
    <property type="match status" value="1"/>
</dbReference>
<keyword evidence="2" id="KW-0812">Transmembrane</keyword>
<dbReference type="Gene3D" id="2.60.40.10">
    <property type="entry name" value="Immunoglobulins"/>
    <property type="match status" value="1"/>
</dbReference>
<keyword evidence="6" id="KW-1185">Reference proteome</keyword>
<dbReference type="EMBL" id="QTJV01000015">
    <property type="protein sequence ID" value="RFM31329.1"/>
    <property type="molecule type" value="Genomic_DNA"/>
</dbReference>
<dbReference type="SUPFAM" id="SSF50969">
    <property type="entry name" value="YVTN repeat-like/Quinoprotein amine dehydrogenase"/>
    <property type="match status" value="1"/>
</dbReference>
<dbReference type="Gene3D" id="3.30.565.10">
    <property type="entry name" value="Histidine kinase-like ATPase, C-terminal domain"/>
    <property type="match status" value="1"/>
</dbReference>